<organism evidence="2">
    <name type="scientific">Tanacetum cinerariifolium</name>
    <name type="common">Dalmatian daisy</name>
    <name type="synonym">Chrysanthemum cinerariifolium</name>
    <dbReference type="NCBI Taxonomy" id="118510"/>
    <lineage>
        <taxon>Eukaryota</taxon>
        <taxon>Viridiplantae</taxon>
        <taxon>Streptophyta</taxon>
        <taxon>Embryophyta</taxon>
        <taxon>Tracheophyta</taxon>
        <taxon>Spermatophyta</taxon>
        <taxon>Magnoliopsida</taxon>
        <taxon>eudicotyledons</taxon>
        <taxon>Gunneridae</taxon>
        <taxon>Pentapetalae</taxon>
        <taxon>asterids</taxon>
        <taxon>campanulids</taxon>
        <taxon>Asterales</taxon>
        <taxon>Asteraceae</taxon>
        <taxon>Asteroideae</taxon>
        <taxon>Anthemideae</taxon>
        <taxon>Anthemidinae</taxon>
        <taxon>Tanacetum</taxon>
    </lineage>
</organism>
<proteinExistence type="predicted"/>
<name>A0A699HNI7_TANCI</name>
<gene>
    <name evidence="2" type="ORF">Tci_413180</name>
</gene>
<accession>A0A699HNI7</accession>
<dbReference type="EMBL" id="BKCJ010176348">
    <property type="protein sequence ID" value="GEY41206.1"/>
    <property type="molecule type" value="Genomic_DNA"/>
</dbReference>
<feature type="region of interest" description="Disordered" evidence="1">
    <location>
        <begin position="66"/>
        <end position="104"/>
    </location>
</feature>
<evidence type="ECO:0000313" key="2">
    <source>
        <dbReference type="EMBL" id="GEY41206.1"/>
    </source>
</evidence>
<sequence>MPPRRLRRSVVERLIADRVAEAITEHEIGLRRWFEKVEQVFEISKCVREDKDCLFEQAIQAKSIRIGESNKRRLEEHQGSNSNRNHNIHHQQQNRRQEGAKAYTAAPAERKGYFGTRPLCNQCNLHMTVSALPSARIAKG</sequence>
<comment type="caution">
    <text evidence="2">The sequence shown here is derived from an EMBL/GenBank/DDBJ whole genome shotgun (WGS) entry which is preliminary data.</text>
</comment>
<feature type="compositionally biased region" description="Basic and acidic residues" evidence="1">
    <location>
        <begin position="68"/>
        <end position="78"/>
    </location>
</feature>
<evidence type="ECO:0000256" key="1">
    <source>
        <dbReference type="SAM" id="MobiDB-lite"/>
    </source>
</evidence>
<reference evidence="2" key="1">
    <citation type="journal article" date="2019" name="Sci. Rep.">
        <title>Draft genome of Tanacetum cinerariifolium, the natural source of mosquito coil.</title>
        <authorList>
            <person name="Yamashiro T."/>
            <person name="Shiraishi A."/>
            <person name="Satake H."/>
            <person name="Nakayama K."/>
        </authorList>
    </citation>
    <scope>NUCLEOTIDE SEQUENCE</scope>
</reference>
<protein>
    <recommendedName>
        <fullName evidence="3">Reverse transcriptase domain-containing protein</fullName>
    </recommendedName>
</protein>
<dbReference type="AlphaFoldDB" id="A0A699HNI7"/>
<evidence type="ECO:0008006" key="3">
    <source>
        <dbReference type="Google" id="ProtNLM"/>
    </source>
</evidence>